<proteinExistence type="predicted"/>
<reference evidence="3" key="2">
    <citation type="journal article" date="2021" name="Sci. Data">
        <title>Chromosome-scale genome sequencing, assembly and annotation of six genomes from subfamily Leishmaniinae.</title>
        <authorList>
            <person name="Almutairi H."/>
            <person name="Urbaniak M.D."/>
            <person name="Bates M.D."/>
            <person name="Jariyapan N."/>
            <person name="Kwakye-Nuako G."/>
            <person name="Thomaz Soccol V."/>
            <person name="Al-Salem W.S."/>
            <person name="Dillon R.J."/>
            <person name="Bates P.A."/>
            <person name="Gatherer D."/>
        </authorList>
    </citation>
    <scope>NUCLEOTIDE SEQUENCE [LARGE SCALE GENOMIC DNA]</scope>
</reference>
<evidence type="ECO:0000313" key="3">
    <source>
        <dbReference type="Proteomes" id="UP000674143"/>
    </source>
</evidence>
<organism evidence="2 3">
    <name type="scientific">Leishmania orientalis</name>
    <dbReference type="NCBI Taxonomy" id="2249476"/>
    <lineage>
        <taxon>Eukaryota</taxon>
        <taxon>Discoba</taxon>
        <taxon>Euglenozoa</taxon>
        <taxon>Kinetoplastea</taxon>
        <taxon>Metakinetoplastina</taxon>
        <taxon>Trypanosomatida</taxon>
        <taxon>Trypanosomatidae</taxon>
        <taxon>Leishmaniinae</taxon>
        <taxon>Leishmania</taxon>
    </lineage>
</organism>
<feature type="region of interest" description="Disordered" evidence="1">
    <location>
        <begin position="378"/>
        <end position="405"/>
    </location>
</feature>
<feature type="region of interest" description="Disordered" evidence="1">
    <location>
        <begin position="612"/>
        <end position="650"/>
    </location>
</feature>
<dbReference type="AlphaFoldDB" id="A0A836FNN2"/>
<keyword evidence="3" id="KW-1185">Reference proteome</keyword>
<dbReference type="EMBL" id="JAFHLR010000035">
    <property type="protein sequence ID" value="KAG5466092.1"/>
    <property type="molecule type" value="Genomic_DNA"/>
</dbReference>
<gene>
    <name evidence="2" type="ORF">LSCM4_01234</name>
</gene>
<reference evidence="3" key="1">
    <citation type="journal article" date="2021" name="Microbiol. Resour. Announc.">
        <title>LGAAP: Leishmaniinae Genome Assembly and Annotation Pipeline.</title>
        <authorList>
            <person name="Almutairi H."/>
            <person name="Urbaniak M.D."/>
            <person name="Bates M.D."/>
            <person name="Jariyapan N."/>
            <person name="Kwakye-Nuako G."/>
            <person name="Thomaz-Soccol V."/>
            <person name="Al-Salem W.S."/>
            <person name="Dillon R.J."/>
            <person name="Bates P.A."/>
            <person name="Gatherer D."/>
        </authorList>
    </citation>
    <scope>NUCLEOTIDE SEQUENCE [LARGE SCALE GENOMIC DNA]</scope>
</reference>
<evidence type="ECO:0000256" key="1">
    <source>
        <dbReference type="SAM" id="MobiDB-lite"/>
    </source>
</evidence>
<dbReference type="GeneID" id="92357225"/>
<name>A0A836FNN2_9TRYP</name>
<evidence type="ECO:0000313" key="2">
    <source>
        <dbReference type="EMBL" id="KAG5466092.1"/>
    </source>
</evidence>
<dbReference type="RefSeq" id="XP_067058982.1">
    <property type="nucleotide sequence ID" value="XM_067203291.1"/>
</dbReference>
<sequence length="703" mass="76489">MFQQTLLRERTTSRHMHASCLLVWVPHQLPALQVFRQTLAPLRVSIPCTLLRVHQRSATEPARAQRRYGGSAAVAVVAEWNTSPERVSSPLGEDEDWVFPRRCGCGLVVGSVAPPSSAACPSQWVVLRVRQVSHKDTAAGMESCQQWIDRRLRLGTVLYASDWEFLVSRQERKATTTERTSTLSVTGSTGKQTVTADMEALSTFFPAVHHGRYYATAQAFVRHCRHSDEHLVWCEMDPLVSVEWVGAEEAPTEAAAHQGARSLMLKECGNAAVGCTSMAAPGGAGTWHSRVRGSRKRRRRWLSQCARECPSARPRQVEAPSCAHHPAAEAATLPCPASTPAATSATALDSVCCAYLLTLKPPLGCLCASSEELVSTTAAATADTQEQGRRSFDAPPPPPNISRAHTDETLQSSLYASWYLALRPACRSALRVSHSAAAVARGAEEAGAEAVRHIALEEVFLHGIAASLALWFCKHGKCSSAFASVDVCEPRPSEPSPTALTASTGDAAVLVAALLRDWWDQLSREATQSFAVYATAARTGPVQRRCRRCVAHQVWASLQAWDRASDQVVYVAVAPPPAPLERLCVACAIVVTFIHRRQEQILWWNASPPAVAPSHGDAEKTDDDDASADDWAVPSDANGGAVHGTGRAPSIDRTASNTLYTSASCRLTRMSVKDSRRWCDDYHACIDLVLQLLFAEQQRQWTK</sequence>
<protein>
    <submittedName>
        <fullName evidence="2">Uncharacterized protein</fullName>
    </submittedName>
</protein>
<dbReference type="KEGG" id="loi:92357225"/>
<dbReference type="Proteomes" id="UP000674143">
    <property type="component" value="Unassembled WGS sequence"/>
</dbReference>
<accession>A0A836FNN2</accession>
<comment type="caution">
    <text evidence="2">The sequence shown here is derived from an EMBL/GenBank/DDBJ whole genome shotgun (WGS) entry which is preliminary data.</text>
</comment>